<reference evidence="4 5" key="1">
    <citation type="journal article" date="2015" name="Genome Announc.">
        <title>Draft Genome of the Euendolithic (true boring) Cyanobacterium Mastigocoleus testarum strain BC008.</title>
        <authorList>
            <person name="Guida B.S."/>
            <person name="Garcia-Pichel F."/>
        </authorList>
    </citation>
    <scope>NUCLEOTIDE SEQUENCE [LARGE SCALE GENOMIC DNA]</scope>
    <source>
        <strain evidence="4 5">BC008</strain>
    </source>
</reference>
<dbReference type="EMBL" id="LMTZ01000104">
    <property type="protein sequence ID" value="KST65803.1"/>
    <property type="molecule type" value="Genomic_DNA"/>
</dbReference>
<dbReference type="InterPro" id="IPR001647">
    <property type="entry name" value="HTH_TetR"/>
</dbReference>
<dbReference type="InterPro" id="IPR036388">
    <property type="entry name" value="WH-like_DNA-bd_sf"/>
</dbReference>
<dbReference type="SUPFAM" id="SSF46689">
    <property type="entry name" value="Homeodomain-like"/>
    <property type="match status" value="2"/>
</dbReference>
<dbReference type="InterPro" id="IPR051354">
    <property type="entry name" value="Transposase_27_IS1"/>
</dbReference>
<keyword evidence="5" id="KW-1185">Reference proteome</keyword>
<dbReference type="InterPro" id="IPR009057">
    <property type="entry name" value="Homeodomain-like_sf"/>
</dbReference>
<sequence length="313" mass="35870">MRRQPKQKRSKERVNRILDTAAEVFLEMGFDAATTHDIATRADTAVGSLYQFFPDKLAIFHALELRHIEQGRILGEQMYSSEMAQLPLEEFIAQMVEKCVKFFDNPAPKVMFIQYFTNSTIFKSIDESFTQEFVKGLANMLSLRNPNLSSHKCHLLADVCTQSGNALLLVALRSDETYRQQIISQIKNLITAYLRPHVGDEALHNKVMIAQLNNEKVEISTPQESQVMKCPHCKSERISKNGHRHNKQRYICKECGKQFSGNYSPKGYPEEVKQRCLGLYRGGMGFRAIEKKTGVSHNTVINWVKQIKRDLIN</sequence>
<protein>
    <submittedName>
        <fullName evidence="4">TetR family transcriptional regulator</fullName>
    </submittedName>
</protein>
<evidence type="ECO:0000256" key="1">
    <source>
        <dbReference type="ARBA" id="ARBA00023125"/>
    </source>
</evidence>
<dbReference type="Pfam" id="PF00440">
    <property type="entry name" value="TetR_N"/>
    <property type="match status" value="1"/>
</dbReference>
<dbReference type="PROSITE" id="PS50977">
    <property type="entry name" value="HTH_TETR_2"/>
    <property type="match status" value="1"/>
</dbReference>
<dbReference type="GO" id="GO:0003677">
    <property type="term" value="F:DNA binding"/>
    <property type="evidence" value="ECO:0007669"/>
    <property type="project" value="UniProtKB-UniRule"/>
</dbReference>
<gene>
    <name evidence="4" type="ORF">BC008_22585</name>
</gene>
<organism evidence="4 5">
    <name type="scientific">Mastigocoleus testarum BC008</name>
    <dbReference type="NCBI Taxonomy" id="371196"/>
    <lineage>
        <taxon>Bacteria</taxon>
        <taxon>Bacillati</taxon>
        <taxon>Cyanobacteriota</taxon>
        <taxon>Cyanophyceae</taxon>
        <taxon>Nostocales</taxon>
        <taxon>Hapalosiphonaceae</taxon>
        <taxon>Mastigocoleus</taxon>
    </lineage>
</organism>
<proteinExistence type="predicted"/>
<dbReference type="Pfam" id="PF17918">
    <property type="entry name" value="TetR_C_15"/>
    <property type="match status" value="1"/>
</dbReference>
<name>A0A0V7ZMU5_9CYAN</name>
<dbReference type="Proteomes" id="UP000053372">
    <property type="component" value="Unassembled WGS sequence"/>
</dbReference>
<dbReference type="Gene3D" id="1.10.10.10">
    <property type="entry name" value="Winged helix-like DNA-binding domain superfamily/Winged helix DNA-binding domain"/>
    <property type="match status" value="1"/>
</dbReference>
<feature type="DNA-binding region" description="H-T-H motif" evidence="2">
    <location>
        <begin position="34"/>
        <end position="53"/>
    </location>
</feature>
<evidence type="ECO:0000313" key="5">
    <source>
        <dbReference type="Proteomes" id="UP000053372"/>
    </source>
</evidence>
<accession>A0A0V7ZMU5</accession>
<evidence type="ECO:0000256" key="2">
    <source>
        <dbReference type="PROSITE-ProRule" id="PRU00335"/>
    </source>
</evidence>
<evidence type="ECO:0000259" key="3">
    <source>
        <dbReference type="PROSITE" id="PS50977"/>
    </source>
</evidence>
<feature type="domain" description="HTH tetR-type" evidence="3">
    <location>
        <begin position="11"/>
        <end position="71"/>
    </location>
</feature>
<dbReference type="InterPro" id="IPR041669">
    <property type="entry name" value="TetR_C_15"/>
</dbReference>
<dbReference type="AlphaFoldDB" id="A0A0V7ZMU5"/>
<dbReference type="PANTHER" id="PTHR33293">
    <property type="entry name" value="INSERTION ELEMENT IS1 1 PROTEIN INSB-RELATED"/>
    <property type="match status" value="1"/>
</dbReference>
<evidence type="ECO:0000313" key="4">
    <source>
        <dbReference type="EMBL" id="KST65803.1"/>
    </source>
</evidence>
<comment type="caution">
    <text evidence="4">The sequence shown here is derived from an EMBL/GenBank/DDBJ whole genome shotgun (WGS) entry which is preliminary data.</text>
</comment>
<dbReference type="PRINTS" id="PR00455">
    <property type="entry name" value="HTHTETR"/>
</dbReference>
<keyword evidence="1 2" id="KW-0238">DNA-binding</keyword>
<dbReference type="Gene3D" id="1.10.357.10">
    <property type="entry name" value="Tetracycline Repressor, domain 2"/>
    <property type="match status" value="1"/>
</dbReference>